<gene>
    <name evidence="1" type="ORF">HNQ61_001876</name>
</gene>
<proteinExistence type="predicted"/>
<organism evidence="1 2">
    <name type="scientific">Longimicrobium terrae</name>
    <dbReference type="NCBI Taxonomy" id="1639882"/>
    <lineage>
        <taxon>Bacteria</taxon>
        <taxon>Pseudomonadati</taxon>
        <taxon>Gemmatimonadota</taxon>
        <taxon>Longimicrobiia</taxon>
        <taxon>Longimicrobiales</taxon>
        <taxon>Longimicrobiaceae</taxon>
        <taxon>Longimicrobium</taxon>
    </lineage>
</organism>
<reference evidence="1 2" key="1">
    <citation type="submission" date="2020-08" db="EMBL/GenBank/DDBJ databases">
        <title>Genomic Encyclopedia of Type Strains, Phase IV (KMG-IV): sequencing the most valuable type-strain genomes for metagenomic binning, comparative biology and taxonomic classification.</title>
        <authorList>
            <person name="Goeker M."/>
        </authorList>
    </citation>
    <scope>NUCLEOTIDE SEQUENCE [LARGE SCALE GENOMIC DNA]</scope>
    <source>
        <strain evidence="1 2">DSM 29007</strain>
    </source>
</reference>
<accession>A0A841GNP1</accession>
<dbReference type="AlphaFoldDB" id="A0A841GNP1"/>
<dbReference type="EMBL" id="JACHIA010000004">
    <property type="protein sequence ID" value="MBB6070257.1"/>
    <property type="molecule type" value="Genomic_DNA"/>
</dbReference>
<keyword evidence="2" id="KW-1185">Reference proteome</keyword>
<comment type="caution">
    <text evidence="1">The sequence shown here is derived from an EMBL/GenBank/DDBJ whole genome shotgun (WGS) entry which is preliminary data.</text>
</comment>
<evidence type="ECO:0000313" key="2">
    <source>
        <dbReference type="Proteomes" id="UP000582837"/>
    </source>
</evidence>
<dbReference type="NCBIfam" id="TIGR04138">
    <property type="entry name" value="Plancto_Ver_chp"/>
    <property type="match status" value="1"/>
</dbReference>
<name>A0A841GNP1_9BACT</name>
<protein>
    <submittedName>
        <fullName evidence="1">Putative repeat protein (TIGR04138 family)</fullName>
    </submittedName>
</protein>
<dbReference type="InterPro" id="IPR026406">
    <property type="entry name" value="Ver/Plancto_CHP"/>
</dbReference>
<sequence length="130" mass="14865">MDGAVLAEPIMERLRKRNPAYNETAYLFLLAALHFTIERAGEARHITGRELAEGCRDLAMERFGLMARSVLEFWGIRSTRDLGEIVFALVECGVLVKQDGDCVHDFEDVFCFCEAFENNYPWCAPRELQT</sequence>
<dbReference type="RefSeq" id="WP_170035653.1">
    <property type="nucleotide sequence ID" value="NZ_JABDTL010000001.1"/>
</dbReference>
<dbReference type="Proteomes" id="UP000582837">
    <property type="component" value="Unassembled WGS sequence"/>
</dbReference>
<evidence type="ECO:0000313" key="1">
    <source>
        <dbReference type="EMBL" id="MBB6070257.1"/>
    </source>
</evidence>